<name>A0A3Q2G4X4_CYPVA</name>
<evidence type="ECO:0000256" key="2">
    <source>
        <dbReference type="ARBA" id="ARBA00022741"/>
    </source>
</evidence>
<dbReference type="Ensembl" id="ENSCVAT00000026770.1">
    <property type="protein sequence ID" value="ENSCVAP00000017960.1"/>
    <property type="gene ID" value="ENSCVAG00000021134.1"/>
</dbReference>
<evidence type="ECO:0000256" key="4">
    <source>
        <dbReference type="SAM" id="Phobius"/>
    </source>
</evidence>
<dbReference type="SUPFAM" id="SSF52540">
    <property type="entry name" value="P-loop containing nucleoside triphosphate hydrolases"/>
    <property type="match status" value="1"/>
</dbReference>
<keyword evidence="4" id="KW-0472">Membrane</keyword>
<dbReference type="GO" id="GO:0005525">
    <property type="term" value="F:GTP binding"/>
    <property type="evidence" value="ECO:0007669"/>
    <property type="project" value="UniProtKB-KW"/>
</dbReference>
<organism evidence="6 7">
    <name type="scientific">Cyprinodon variegatus</name>
    <name type="common">Sheepshead minnow</name>
    <dbReference type="NCBI Taxonomy" id="28743"/>
    <lineage>
        <taxon>Eukaryota</taxon>
        <taxon>Metazoa</taxon>
        <taxon>Chordata</taxon>
        <taxon>Craniata</taxon>
        <taxon>Vertebrata</taxon>
        <taxon>Euteleostomi</taxon>
        <taxon>Actinopterygii</taxon>
        <taxon>Neopterygii</taxon>
        <taxon>Teleostei</taxon>
        <taxon>Neoteleostei</taxon>
        <taxon>Acanthomorphata</taxon>
        <taxon>Ovalentaria</taxon>
        <taxon>Atherinomorphae</taxon>
        <taxon>Cyprinodontiformes</taxon>
        <taxon>Cyprinodontidae</taxon>
        <taxon>Cyprinodon</taxon>
    </lineage>
</organism>
<reference evidence="6" key="1">
    <citation type="submission" date="2025-08" db="UniProtKB">
        <authorList>
            <consortium name="Ensembl"/>
        </authorList>
    </citation>
    <scope>IDENTIFICATION</scope>
</reference>
<dbReference type="PROSITE" id="PS51720">
    <property type="entry name" value="G_AIG1"/>
    <property type="match status" value="1"/>
</dbReference>
<feature type="domain" description="AIG1-type G" evidence="5">
    <location>
        <begin position="2"/>
        <end position="202"/>
    </location>
</feature>
<evidence type="ECO:0000256" key="1">
    <source>
        <dbReference type="ARBA" id="ARBA00008535"/>
    </source>
</evidence>
<protein>
    <recommendedName>
        <fullName evidence="5">AIG1-type G domain-containing protein</fullName>
    </recommendedName>
</protein>
<keyword evidence="3" id="KW-0342">GTP-binding</keyword>
<evidence type="ECO:0000313" key="7">
    <source>
        <dbReference type="Proteomes" id="UP000265020"/>
    </source>
</evidence>
<evidence type="ECO:0000256" key="3">
    <source>
        <dbReference type="ARBA" id="ARBA00023134"/>
    </source>
</evidence>
<dbReference type="STRING" id="28743.ENSCVAP00000017960"/>
<dbReference type="FunFam" id="3.40.50.300:FF:000366">
    <property type="entry name" value="GTPase, IMAP family member 2"/>
    <property type="match status" value="1"/>
</dbReference>
<dbReference type="Pfam" id="PF04548">
    <property type="entry name" value="AIG1"/>
    <property type="match status" value="1"/>
</dbReference>
<evidence type="ECO:0000259" key="5">
    <source>
        <dbReference type="PROSITE" id="PS51720"/>
    </source>
</evidence>
<comment type="similarity">
    <text evidence="1">Belongs to the TRAFAC class TrmE-Era-EngA-EngB-Septin-like GTPase superfamily. AIG1/Toc34/Toc159-like paraseptin GTPase family. IAN subfamily.</text>
</comment>
<dbReference type="GeneTree" id="ENSGT01120000271858"/>
<accession>A0A3Q2G4X4</accession>
<sequence>PQRFDTGSHIGRSGSGKSAAGNTILGQKCFTSFPGPSSVKSVCQKETAKFEGQLLSVIDTPALYGTEKNQKDVIDEIGRCIMLCAPGPHVFLAVIQTGRFTEEDQITVKLSNRIFGEKAARYTMVLFTHGDDLEQDGVDINDYIKGNPPLQDFICQCGGGYHVFNNRSKDPSQVRELLKKVNRMVQRNGGTYFTNEKIQEAQRVKIEAVLTIMKQNPGIDVNEAISRAENEYKSYDFKSFLTTLGALLGGLIVIGATICLVLFSEDVEGPPCGPGGLLGAHGHCVGDPVLVHLKPPVMLSVLVKFPGRVPLLSPSWILFDYIFNKSLCFSSHFFQRSFSMWVRRLNNDRKVD</sequence>
<dbReference type="Proteomes" id="UP000265020">
    <property type="component" value="Unassembled WGS sequence"/>
</dbReference>
<dbReference type="Gene3D" id="3.40.50.300">
    <property type="entry name" value="P-loop containing nucleotide triphosphate hydrolases"/>
    <property type="match status" value="1"/>
</dbReference>
<reference evidence="6" key="2">
    <citation type="submission" date="2025-09" db="UniProtKB">
        <authorList>
            <consortium name="Ensembl"/>
        </authorList>
    </citation>
    <scope>IDENTIFICATION</scope>
</reference>
<keyword evidence="2" id="KW-0547">Nucleotide-binding</keyword>
<keyword evidence="4" id="KW-1133">Transmembrane helix</keyword>
<dbReference type="PANTHER" id="PTHR10903">
    <property type="entry name" value="GTPASE, IMAP FAMILY MEMBER-RELATED"/>
    <property type="match status" value="1"/>
</dbReference>
<dbReference type="CDD" id="cd01852">
    <property type="entry name" value="AIG1"/>
    <property type="match status" value="1"/>
</dbReference>
<keyword evidence="7" id="KW-1185">Reference proteome</keyword>
<dbReference type="InterPro" id="IPR006703">
    <property type="entry name" value="G_AIG1"/>
</dbReference>
<dbReference type="InterPro" id="IPR045058">
    <property type="entry name" value="GIMA/IAN/Toc"/>
</dbReference>
<dbReference type="InterPro" id="IPR027417">
    <property type="entry name" value="P-loop_NTPase"/>
</dbReference>
<evidence type="ECO:0000313" key="6">
    <source>
        <dbReference type="Ensembl" id="ENSCVAP00000017960.1"/>
    </source>
</evidence>
<keyword evidence="4" id="KW-0812">Transmembrane</keyword>
<proteinExistence type="inferred from homology"/>
<feature type="transmembrane region" description="Helical" evidence="4">
    <location>
        <begin position="240"/>
        <end position="263"/>
    </location>
</feature>
<dbReference type="PANTHER" id="PTHR10903:SF170">
    <property type="entry name" value="GTPASE IMAP FAMILY MEMBER 7"/>
    <property type="match status" value="1"/>
</dbReference>
<dbReference type="AlphaFoldDB" id="A0A3Q2G4X4"/>